<comment type="caution">
    <text evidence="1">The sequence shown here is derived from an EMBL/GenBank/DDBJ whole genome shotgun (WGS) entry which is preliminary data.</text>
</comment>
<gene>
    <name evidence="1" type="ORF">ACH49W_21470</name>
</gene>
<sequence>MSVNEHDRIDQVAVGPDGRLVLVMVEERSYQEGDLAVLSEDFRRKMNSYVHAVRSGYAEELAREHGLVEFTGVDIVLFCDGQPPRVVEQMIGLVNRELSNEGIAARWESWSPGAVGIDVIERALVTEAVEIIGSGWDFALLWVTLVGSSGAAGVQVRRLDGTVVNVRPSEGLLQLLTEHKRASYDAETGTWLSGQISIADPDRYRAAFSNSEISEWMPSPSVDELRAEFTAFSRPDSAIPDWVRRQLS</sequence>
<dbReference type="SUPFAM" id="SSF160424">
    <property type="entry name" value="BH3703-like"/>
    <property type="match status" value="1"/>
</dbReference>
<reference evidence="1 2" key="1">
    <citation type="submission" date="2024-10" db="EMBL/GenBank/DDBJ databases">
        <title>The Natural Products Discovery Center: Release of the First 8490 Sequenced Strains for Exploring Actinobacteria Biosynthetic Diversity.</title>
        <authorList>
            <person name="Kalkreuter E."/>
            <person name="Kautsar S.A."/>
            <person name="Yang D."/>
            <person name="Bader C.D."/>
            <person name="Teijaro C.N."/>
            <person name="Fluegel L."/>
            <person name="Davis C.M."/>
            <person name="Simpson J.R."/>
            <person name="Lauterbach L."/>
            <person name="Steele A.D."/>
            <person name="Gui C."/>
            <person name="Meng S."/>
            <person name="Li G."/>
            <person name="Viehrig K."/>
            <person name="Ye F."/>
            <person name="Su P."/>
            <person name="Kiefer A.F."/>
            <person name="Nichols A."/>
            <person name="Cepeda A.J."/>
            <person name="Yan W."/>
            <person name="Fan B."/>
            <person name="Jiang Y."/>
            <person name="Adhikari A."/>
            <person name="Zheng C.-J."/>
            <person name="Schuster L."/>
            <person name="Cowan T.M."/>
            <person name="Smanski M.J."/>
            <person name="Chevrette M.G."/>
            <person name="De Carvalho L.P.S."/>
            <person name="Shen B."/>
        </authorList>
    </citation>
    <scope>NUCLEOTIDE SEQUENCE [LARGE SCALE GENOMIC DNA]</scope>
    <source>
        <strain evidence="1 2">NPDC019275</strain>
    </source>
</reference>
<dbReference type="RefSeq" id="WP_364824255.1">
    <property type="nucleotide sequence ID" value="NZ_JBFAYM010000013.1"/>
</dbReference>
<proteinExistence type="predicted"/>
<evidence type="ECO:0000313" key="2">
    <source>
        <dbReference type="Proteomes" id="UP001611415"/>
    </source>
</evidence>
<dbReference type="InterPro" id="IPR036170">
    <property type="entry name" value="YezG-like_sf"/>
</dbReference>
<dbReference type="Proteomes" id="UP001611415">
    <property type="component" value="Unassembled WGS sequence"/>
</dbReference>
<organism evidence="1 2">
    <name type="scientific">Nocardia xishanensis</name>
    <dbReference type="NCBI Taxonomy" id="238964"/>
    <lineage>
        <taxon>Bacteria</taxon>
        <taxon>Bacillati</taxon>
        <taxon>Actinomycetota</taxon>
        <taxon>Actinomycetes</taxon>
        <taxon>Mycobacteriales</taxon>
        <taxon>Nocardiaceae</taxon>
        <taxon>Nocardia</taxon>
    </lineage>
</organism>
<dbReference type="EMBL" id="JBIRYO010000014">
    <property type="protein sequence ID" value="MFI2475952.1"/>
    <property type="molecule type" value="Genomic_DNA"/>
</dbReference>
<name>A0ABW7X4C5_9NOCA</name>
<protein>
    <submittedName>
        <fullName evidence="1">Uncharacterized protein</fullName>
    </submittedName>
</protein>
<accession>A0ABW7X4C5</accession>
<keyword evidence="2" id="KW-1185">Reference proteome</keyword>
<evidence type="ECO:0000313" key="1">
    <source>
        <dbReference type="EMBL" id="MFI2475952.1"/>
    </source>
</evidence>